<dbReference type="EMBL" id="WUUL01000002">
    <property type="protein sequence ID" value="MXQ53075.1"/>
    <property type="molecule type" value="Genomic_DNA"/>
</dbReference>
<feature type="binding site" evidence="6">
    <location>
        <begin position="122"/>
        <end position="123"/>
    </location>
    <ligand>
        <name>S-adenosyl-L-methionine</name>
        <dbReference type="ChEBI" id="CHEBI:59789"/>
    </ligand>
</feature>
<dbReference type="Pfam" id="PF02527">
    <property type="entry name" value="GidB"/>
    <property type="match status" value="1"/>
</dbReference>
<dbReference type="EC" id="2.1.1.-" evidence="6"/>
<evidence type="ECO:0000256" key="4">
    <source>
        <dbReference type="ARBA" id="ARBA00022679"/>
    </source>
</evidence>
<organism evidence="7 8">
    <name type="scientific">Shimazuella alba</name>
    <dbReference type="NCBI Taxonomy" id="2690964"/>
    <lineage>
        <taxon>Bacteria</taxon>
        <taxon>Bacillati</taxon>
        <taxon>Bacillota</taxon>
        <taxon>Bacilli</taxon>
        <taxon>Bacillales</taxon>
        <taxon>Thermoactinomycetaceae</taxon>
        <taxon>Shimazuella</taxon>
    </lineage>
</organism>
<dbReference type="PIRSF" id="PIRSF003078">
    <property type="entry name" value="GidB"/>
    <property type="match status" value="1"/>
</dbReference>
<dbReference type="FunFam" id="3.40.50.150:FF:000041">
    <property type="entry name" value="Ribosomal RNA small subunit methyltransferase G"/>
    <property type="match status" value="1"/>
</dbReference>
<comment type="similarity">
    <text evidence="6">Belongs to the methyltransferase superfamily. RNA methyltransferase RsmG family.</text>
</comment>
<dbReference type="GO" id="GO:0005829">
    <property type="term" value="C:cytosol"/>
    <property type="evidence" value="ECO:0007669"/>
    <property type="project" value="TreeGrafter"/>
</dbReference>
<evidence type="ECO:0000313" key="7">
    <source>
        <dbReference type="EMBL" id="MXQ53075.1"/>
    </source>
</evidence>
<keyword evidence="1 6" id="KW-0963">Cytoplasm</keyword>
<reference evidence="7 8" key="1">
    <citation type="submission" date="2019-12" db="EMBL/GenBank/DDBJ databases">
        <title>Whole-genome analyses of novel actinobacteria.</title>
        <authorList>
            <person name="Sahin N."/>
            <person name="Saygin H."/>
        </authorList>
    </citation>
    <scope>NUCLEOTIDE SEQUENCE [LARGE SCALE GENOMIC DNA]</scope>
    <source>
        <strain evidence="7 8">KC615</strain>
    </source>
</reference>
<accession>A0A6I4VS51</accession>
<keyword evidence="5 6" id="KW-0949">S-adenosyl-L-methionine</keyword>
<evidence type="ECO:0000256" key="6">
    <source>
        <dbReference type="HAMAP-Rule" id="MF_00074"/>
    </source>
</evidence>
<comment type="function">
    <text evidence="6">Specifically methylates the N7 position of guanine in position 535 of 16S rRNA.</text>
</comment>
<evidence type="ECO:0000256" key="3">
    <source>
        <dbReference type="ARBA" id="ARBA00022603"/>
    </source>
</evidence>
<comment type="caution">
    <text evidence="7">The sequence shown here is derived from an EMBL/GenBank/DDBJ whole genome shotgun (WGS) entry which is preliminary data.</text>
</comment>
<dbReference type="Gene3D" id="3.40.50.150">
    <property type="entry name" value="Vaccinia Virus protein VP39"/>
    <property type="match status" value="1"/>
</dbReference>
<evidence type="ECO:0000256" key="1">
    <source>
        <dbReference type="ARBA" id="ARBA00022490"/>
    </source>
</evidence>
<proteinExistence type="inferred from homology"/>
<dbReference type="PANTHER" id="PTHR31760">
    <property type="entry name" value="S-ADENOSYL-L-METHIONINE-DEPENDENT METHYLTRANSFERASES SUPERFAMILY PROTEIN"/>
    <property type="match status" value="1"/>
</dbReference>
<gene>
    <name evidence="6 7" type="primary">rsmG</name>
    <name evidence="7" type="ORF">GSM42_04870</name>
</gene>
<keyword evidence="2 6" id="KW-0698">rRNA processing</keyword>
<feature type="binding site" evidence="6">
    <location>
        <position position="71"/>
    </location>
    <ligand>
        <name>S-adenosyl-L-methionine</name>
        <dbReference type="ChEBI" id="CHEBI:59789"/>
    </ligand>
</feature>
<keyword evidence="8" id="KW-1185">Reference proteome</keyword>
<dbReference type="GO" id="GO:0070043">
    <property type="term" value="F:rRNA (guanine-N7-)-methyltransferase activity"/>
    <property type="evidence" value="ECO:0007669"/>
    <property type="project" value="UniProtKB-UniRule"/>
</dbReference>
<name>A0A6I4VS51_9BACL</name>
<comment type="subcellular location">
    <subcellularLocation>
        <location evidence="6">Cytoplasm</location>
    </subcellularLocation>
</comment>
<dbReference type="PANTHER" id="PTHR31760:SF0">
    <property type="entry name" value="S-ADENOSYL-L-METHIONINE-DEPENDENT METHYLTRANSFERASES SUPERFAMILY PROTEIN"/>
    <property type="match status" value="1"/>
</dbReference>
<feature type="binding site" evidence="6">
    <location>
        <position position="76"/>
    </location>
    <ligand>
        <name>S-adenosyl-L-methionine</name>
        <dbReference type="ChEBI" id="CHEBI:59789"/>
    </ligand>
</feature>
<dbReference type="InterPro" id="IPR029063">
    <property type="entry name" value="SAM-dependent_MTases_sf"/>
</dbReference>
<dbReference type="NCBIfam" id="TIGR00138">
    <property type="entry name" value="rsmG_gidB"/>
    <property type="match status" value="1"/>
</dbReference>
<evidence type="ECO:0000256" key="5">
    <source>
        <dbReference type="ARBA" id="ARBA00022691"/>
    </source>
</evidence>
<protein>
    <recommendedName>
        <fullName evidence="6">Ribosomal RNA small subunit methyltransferase G</fullName>
        <ecNumber evidence="6">2.1.1.-</ecNumber>
    </recommendedName>
    <alternativeName>
        <fullName evidence="6">16S rRNA 7-methylguanosine methyltransferase</fullName>
        <shortName evidence="6">16S rRNA m7G methyltransferase</shortName>
    </alternativeName>
</protein>
<comment type="caution">
    <text evidence="6">Lacks conserved residue(s) required for the propagation of feature annotation.</text>
</comment>
<dbReference type="InterPro" id="IPR003682">
    <property type="entry name" value="rRNA_ssu_MeTfrase_G"/>
</dbReference>
<dbReference type="Proteomes" id="UP000430692">
    <property type="component" value="Unassembled WGS sequence"/>
</dbReference>
<dbReference type="SUPFAM" id="SSF53335">
    <property type="entry name" value="S-adenosyl-L-methionine-dependent methyltransferases"/>
    <property type="match status" value="1"/>
</dbReference>
<dbReference type="AlphaFoldDB" id="A0A6I4VS51"/>
<keyword evidence="3 6" id="KW-0489">Methyltransferase</keyword>
<evidence type="ECO:0000313" key="8">
    <source>
        <dbReference type="Proteomes" id="UP000430692"/>
    </source>
</evidence>
<sequence>MRSYLQDEYHLSKEQLDQFELYYRLLIEKNKVMNLTAITEEQEVFIKHFYDSLTISRVIDLTDTQKLLDVGTGAGFPGIPLKIAFPHLKLTLLDSLLKRIYFLQEVGDSLGFKDVDYIHGRAEDIALLSAHRENYDLVTSRAVAKLNILAEYCFPFVRIGGDFVAMKGAEVEQEVLSAKQSLYILGRASKEVHPLTLPEQMGQRNLVVMKKNQATPKKYPRKAGIMKKSPL</sequence>
<dbReference type="HAMAP" id="MF_00074">
    <property type="entry name" value="16SrRNA_methyltr_G"/>
    <property type="match status" value="1"/>
</dbReference>
<keyword evidence="4 6" id="KW-0808">Transferase</keyword>
<feature type="binding site" evidence="6">
    <location>
        <position position="141"/>
    </location>
    <ligand>
        <name>S-adenosyl-L-methionine</name>
        <dbReference type="ChEBI" id="CHEBI:59789"/>
    </ligand>
</feature>
<evidence type="ECO:0000256" key="2">
    <source>
        <dbReference type="ARBA" id="ARBA00022552"/>
    </source>
</evidence>
<dbReference type="RefSeq" id="WP_160800408.1">
    <property type="nucleotide sequence ID" value="NZ_WUUL01000002.1"/>
</dbReference>